<comment type="caution">
    <text evidence="2">The sequence shown here is derived from an EMBL/GenBank/DDBJ whole genome shotgun (WGS) entry which is preliminary data.</text>
</comment>
<feature type="compositionally biased region" description="Low complexity" evidence="1">
    <location>
        <begin position="135"/>
        <end position="146"/>
    </location>
</feature>
<feature type="region of interest" description="Disordered" evidence="1">
    <location>
        <begin position="113"/>
        <end position="157"/>
    </location>
</feature>
<proteinExistence type="predicted"/>
<feature type="compositionally biased region" description="Polar residues" evidence="1">
    <location>
        <begin position="113"/>
        <end position="123"/>
    </location>
</feature>
<sequence>MWDVLDKQVCSMDDPPHYLLDLKDLLLTCSRKKALEMFGNEVSNLKWLPLCTSPLRVEKQNVSWVTGISMFPEKALGKAGNTGSIRQPQSCLQTRIRSRGIVQGQSNCITGKKLNQNPYLQESSGEHWREKRSTPPHSSTPLPSFTEKPLSRDLSPSWMDHQSRKTLFLLIALDGN</sequence>
<evidence type="ECO:0000313" key="2">
    <source>
        <dbReference type="EMBL" id="MED6254370.1"/>
    </source>
</evidence>
<reference evidence="2 3" key="1">
    <citation type="submission" date="2021-07" db="EMBL/GenBank/DDBJ databases">
        <authorList>
            <person name="Palmer J.M."/>
        </authorList>
    </citation>
    <scope>NUCLEOTIDE SEQUENCE [LARGE SCALE GENOMIC DNA]</scope>
    <source>
        <strain evidence="2 3">AT_MEX2019</strain>
        <tissue evidence="2">Muscle</tissue>
    </source>
</reference>
<dbReference type="Proteomes" id="UP001345963">
    <property type="component" value="Unassembled WGS sequence"/>
</dbReference>
<accession>A0ABU7BXN7</accession>
<protein>
    <submittedName>
        <fullName evidence="2">Uncharacterized protein</fullName>
    </submittedName>
</protein>
<keyword evidence="3" id="KW-1185">Reference proteome</keyword>
<feature type="compositionally biased region" description="Basic and acidic residues" evidence="1">
    <location>
        <begin position="124"/>
        <end position="133"/>
    </location>
</feature>
<evidence type="ECO:0000256" key="1">
    <source>
        <dbReference type="SAM" id="MobiDB-lite"/>
    </source>
</evidence>
<gene>
    <name evidence="2" type="ORF">ATANTOWER_024160</name>
</gene>
<dbReference type="EMBL" id="JAHUTI010069387">
    <property type="protein sequence ID" value="MED6254370.1"/>
    <property type="molecule type" value="Genomic_DNA"/>
</dbReference>
<organism evidence="2 3">
    <name type="scientific">Ataeniobius toweri</name>
    <dbReference type="NCBI Taxonomy" id="208326"/>
    <lineage>
        <taxon>Eukaryota</taxon>
        <taxon>Metazoa</taxon>
        <taxon>Chordata</taxon>
        <taxon>Craniata</taxon>
        <taxon>Vertebrata</taxon>
        <taxon>Euteleostomi</taxon>
        <taxon>Actinopterygii</taxon>
        <taxon>Neopterygii</taxon>
        <taxon>Teleostei</taxon>
        <taxon>Neoteleostei</taxon>
        <taxon>Acanthomorphata</taxon>
        <taxon>Ovalentaria</taxon>
        <taxon>Atherinomorphae</taxon>
        <taxon>Cyprinodontiformes</taxon>
        <taxon>Goodeidae</taxon>
        <taxon>Ataeniobius</taxon>
    </lineage>
</organism>
<evidence type="ECO:0000313" key="3">
    <source>
        <dbReference type="Proteomes" id="UP001345963"/>
    </source>
</evidence>
<name>A0ABU7BXN7_9TELE</name>